<dbReference type="EMBL" id="MU003710">
    <property type="protein sequence ID" value="KAF2805212.1"/>
    <property type="molecule type" value="Genomic_DNA"/>
</dbReference>
<dbReference type="AlphaFoldDB" id="A0A6A6Y8R6"/>
<dbReference type="Proteomes" id="UP000504636">
    <property type="component" value="Unplaced"/>
</dbReference>
<dbReference type="RefSeq" id="XP_033572176.1">
    <property type="nucleotide sequence ID" value="XM_033726723.1"/>
</dbReference>
<reference evidence="1 3" key="1">
    <citation type="journal article" date="2020" name="Stud. Mycol.">
        <title>101 Dothideomycetes genomes: a test case for predicting lifestyles and emergence of pathogens.</title>
        <authorList>
            <person name="Haridas S."/>
            <person name="Albert R."/>
            <person name="Binder M."/>
            <person name="Bloem J."/>
            <person name="Labutti K."/>
            <person name="Salamov A."/>
            <person name="Andreopoulos B."/>
            <person name="Baker S."/>
            <person name="Barry K."/>
            <person name="Bills G."/>
            <person name="Bluhm B."/>
            <person name="Cannon C."/>
            <person name="Castanera R."/>
            <person name="Culley D."/>
            <person name="Daum C."/>
            <person name="Ezra D."/>
            <person name="Gonzalez J."/>
            <person name="Henrissat B."/>
            <person name="Kuo A."/>
            <person name="Liang C."/>
            <person name="Lipzen A."/>
            <person name="Lutzoni F."/>
            <person name="Magnuson J."/>
            <person name="Mondo S."/>
            <person name="Nolan M."/>
            <person name="Ohm R."/>
            <person name="Pangilinan J."/>
            <person name="Park H.-J."/>
            <person name="Ramirez L."/>
            <person name="Alfaro M."/>
            <person name="Sun H."/>
            <person name="Tritt A."/>
            <person name="Yoshinaga Y."/>
            <person name="Zwiers L.-H."/>
            <person name="Turgeon B."/>
            <person name="Goodwin S."/>
            <person name="Spatafora J."/>
            <person name="Crous P."/>
            <person name="Grigoriev I."/>
        </authorList>
    </citation>
    <scope>NUCLEOTIDE SEQUENCE</scope>
    <source>
        <strain evidence="1 3">CBS 304.34</strain>
    </source>
</reference>
<dbReference type="OrthoDB" id="5426877at2759"/>
<evidence type="ECO:0000313" key="2">
    <source>
        <dbReference type="Proteomes" id="UP000504636"/>
    </source>
</evidence>
<reference evidence="3" key="2">
    <citation type="submission" date="2020-04" db="EMBL/GenBank/DDBJ databases">
        <authorList>
            <consortium name="NCBI Genome Project"/>
        </authorList>
    </citation>
    <scope>NUCLEOTIDE SEQUENCE</scope>
    <source>
        <strain evidence="3">CBS 304.34</strain>
    </source>
</reference>
<name>A0A6A6Y8R6_9PEZI</name>
<accession>A0A6A6Y8R6</accession>
<reference evidence="3" key="3">
    <citation type="submission" date="2025-04" db="UniProtKB">
        <authorList>
            <consortium name="RefSeq"/>
        </authorList>
    </citation>
    <scope>IDENTIFICATION</scope>
    <source>
        <strain evidence="3">CBS 304.34</strain>
    </source>
</reference>
<gene>
    <name evidence="1 3" type="ORF">BDZ99DRAFT_540833</name>
</gene>
<dbReference type="Gene3D" id="2.180.10.10">
    <property type="entry name" value="RHS repeat-associated core"/>
    <property type="match status" value="1"/>
</dbReference>
<proteinExistence type="predicted"/>
<protein>
    <submittedName>
        <fullName evidence="1 3">Uncharacterized protein</fullName>
    </submittedName>
</protein>
<keyword evidence="2" id="KW-1185">Reference proteome</keyword>
<dbReference type="GeneID" id="54467616"/>
<organism evidence="1">
    <name type="scientific">Mytilinidion resinicola</name>
    <dbReference type="NCBI Taxonomy" id="574789"/>
    <lineage>
        <taxon>Eukaryota</taxon>
        <taxon>Fungi</taxon>
        <taxon>Dikarya</taxon>
        <taxon>Ascomycota</taxon>
        <taxon>Pezizomycotina</taxon>
        <taxon>Dothideomycetes</taxon>
        <taxon>Pleosporomycetidae</taxon>
        <taxon>Mytilinidiales</taxon>
        <taxon>Mytilinidiaceae</taxon>
        <taxon>Mytilinidion</taxon>
    </lineage>
</organism>
<evidence type="ECO:0000313" key="1">
    <source>
        <dbReference type="EMBL" id="KAF2805212.1"/>
    </source>
</evidence>
<sequence length="102" mass="11705">MGDMTGEHSNNSEALTRYIKCFEYGSQGNILKLHDETPGESRSWTRHYEYDEPSSIIPSEKKNRLSCTKIKSRIKKYHYNGRDGITGSIIAIPSVPTIEYNY</sequence>
<evidence type="ECO:0000313" key="3">
    <source>
        <dbReference type="RefSeq" id="XP_033572176.1"/>
    </source>
</evidence>